<keyword evidence="2" id="KW-1185">Reference proteome</keyword>
<sequence>MAQHEDLVIPSHLGRPLATCMHYPLCAVVAQPGIEHEVSSCYFVLWDVNTRLIKQQFKVEVGQASWFGSRFGLWQYAPVVHQSMCISSQRKV</sequence>
<proteinExistence type="predicted"/>
<dbReference type="EMBL" id="CCYA01000248">
    <property type="protein sequence ID" value="CEH14794.1"/>
    <property type="molecule type" value="Genomic_DNA"/>
</dbReference>
<reference evidence="1 2" key="1">
    <citation type="submission" date="2014-09" db="EMBL/GenBank/DDBJ databases">
        <authorList>
            <person name="Magalhaes I.L.F."/>
            <person name="Oliveira U."/>
            <person name="Santos F.R."/>
            <person name="Vidigal T.H.D.A."/>
            <person name="Brescovit A.D."/>
            <person name="Santos A.J."/>
        </authorList>
    </citation>
    <scope>NUCLEOTIDE SEQUENCE [LARGE SCALE GENOMIC DNA]</scope>
</reference>
<name>A0A0N7L9U9_9BASI</name>
<organism evidence="1 2">
    <name type="scientific">Ceraceosorus bombacis</name>
    <dbReference type="NCBI Taxonomy" id="401625"/>
    <lineage>
        <taxon>Eukaryota</taxon>
        <taxon>Fungi</taxon>
        <taxon>Dikarya</taxon>
        <taxon>Basidiomycota</taxon>
        <taxon>Ustilaginomycotina</taxon>
        <taxon>Exobasidiomycetes</taxon>
        <taxon>Ceraceosorales</taxon>
        <taxon>Ceraceosoraceae</taxon>
        <taxon>Ceraceosorus</taxon>
    </lineage>
</organism>
<dbReference type="AlphaFoldDB" id="A0A0N7L9U9"/>
<evidence type="ECO:0000313" key="1">
    <source>
        <dbReference type="EMBL" id="CEH14794.1"/>
    </source>
</evidence>
<protein>
    <submittedName>
        <fullName evidence="1">Uncharacterized protein</fullName>
    </submittedName>
</protein>
<evidence type="ECO:0000313" key="2">
    <source>
        <dbReference type="Proteomes" id="UP000054845"/>
    </source>
</evidence>
<dbReference type="Proteomes" id="UP000054845">
    <property type="component" value="Unassembled WGS sequence"/>
</dbReference>
<accession>A0A0N7L9U9</accession>